<reference evidence="3" key="1">
    <citation type="journal article" date="2019" name="Int. J. Syst. Evol. Microbiol.">
        <title>The Global Catalogue of Microorganisms (GCM) 10K type strain sequencing project: providing services to taxonomists for standard genome sequencing and annotation.</title>
        <authorList>
            <consortium name="The Broad Institute Genomics Platform"/>
            <consortium name="The Broad Institute Genome Sequencing Center for Infectious Disease"/>
            <person name="Wu L."/>
            <person name="Ma J."/>
        </authorList>
    </citation>
    <scope>NUCLEOTIDE SEQUENCE [LARGE SCALE GENOMIC DNA]</scope>
    <source>
        <strain evidence="3">CGMCC 4.7198</strain>
    </source>
</reference>
<evidence type="ECO:0000313" key="3">
    <source>
        <dbReference type="Proteomes" id="UP001596957"/>
    </source>
</evidence>
<dbReference type="Proteomes" id="UP001596957">
    <property type="component" value="Unassembled WGS sequence"/>
</dbReference>
<accession>A0ABW2VMB0</accession>
<evidence type="ECO:0000313" key="2">
    <source>
        <dbReference type="EMBL" id="MFD0284204.1"/>
    </source>
</evidence>
<protein>
    <submittedName>
        <fullName evidence="2">DUF397 domain-containing protein</fullName>
    </submittedName>
</protein>
<name>A0ABW2VMB0_9ACTN</name>
<comment type="caution">
    <text evidence="2">The sequence shown here is derived from an EMBL/GenBank/DDBJ whole genome shotgun (WGS) entry which is preliminary data.</text>
</comment>
<gene>
    <name evidence="2" type="ORF">ACFQZP_21480</name>
</gene>
<dbReference type="Pfam" id="PF04149">
    <property type="entry name" value="DUF397"/>
    <property type="match status" value="1"/>
</dbReference>
<dbReference type="RefSeq" id="WP_381259323.1">
    <property type="nucleotide sequence ID" value="NZ_JBHTBI010000033.1"/>
</dbReference>
<dbReference type="EMBL" id="JBHTEC010000001">
    <property type="protein sequence ID" value="MFD0284204.1"/>
    <property type="molecule type" value="Genomic_DNA"/>
</dbReference>
<organism evidence="2 3">
    <name type="scientific">Streptomyces lutosisoli</name>
    <dbReference type="NCBI Taxonomy" id="2665721"/>
    <lineage>
        <taxon>Bacteria</taxon>
        <taxon>Bacillati</taxon>
        <taxon>Actinomycetota</taxon>
        <taxon>Actinomycetes</taxon>
        <taxon>Kitasatosporales</taxon>
        <taxon>Streptomycetaceae</taxon>
        <taxon>Streptomyces</taxon>
    </lineage>
</organism>
<dbReference type="InterPro" id="IPR007278">
    <property type="entry name" value="DUF397"/>
</dbReference>
<keyword evidence="3" id="KW-1185">Reference proteome</keyword>
<evidence type="ECO:0000259" key="1">
    <source>
        <dbReference type="Pfam" id="PF04149"/>
    </source>
</evidence>
<feature type="domain" description="DUF397" evidence="1">
    <location>
        <begin position="4"/>
        <end position="57"/>
    </location>
</feature>
<sequence>MPQLTWQKSSFSGGGNGECVELAAATAGHIRLRESDEPHAIATTTPHTLAGLLGALKAGRIARP</sequence>
<proteinExistence type="predicted"/>